<evidence type="ECO:0000256" key="10">
    <source>
        <dbReference type="SAM" id="Phobius"/>
    </source>
</evidence>
<dbReference type="CDD" id="cd20069">
    <property type="entry name" value="5TM_Oxa1-like"/>
    <property type="match status" value="1"/>
</dbReference>
<evidence type="ECO:0000256" key="2">
    <source>
        <dbReference type="ARBA" id="ARBA00009877"/>
    </source>
</evidence>
<dbReference type="OrthoDB" id="2148490at2759"/>
<keyword evidence="7" id="KW-0496">Mitochondrion</keyword>
<comment type="similarity">
    <text evidence="2 9">Belongs to the OXA1/ALB3/YidC family.</text>
</comment>
<proteinExistence type="inferred from homology"/>
<name>A0A9W8HF31_9FUNG</name>
<feature type="transmembrane region" description="Helical" evidence="10">
    <location>
        <begin position="112"/>
        <end position="129"/>
    </location>
</feature>
<evidence type="ECO:0000256" key="1">
    <source>
        <dbReference type="ARBA" id="ARBA00004448"/>
    </source>
</evidence>
<dbReference type="InterPro" id="IPR001708">
    <property type="entry name" value="YidC/ALB3/OXA1/COX18"/>
</dbReference>
<dbReference type="GO" id="GO:0032979">
    <property type="term" value="P:protein insertion into mitochondrial inner membrane from matrix"/>
    <property type="evidence" value="ECO:0007669"/>
    <property type="project" value="TreeGrafter"/>
</dbReference>
<protein>
    <recommendedName>
        <fullName evidence="11">Membrane insertase YidC/Oxa/ALB C-terminal domain-containing protein</fullName>
    </recommendedName>
</protein>
<comment type="subcellular location">
    <subcellularLocation>
        <location evidence="9">Membrane</location>
        <topology evidence="9">Multi-pass membrane protein</topology>
    </subcellularLocation>
    <subcellularLocation>
        <location evidence="1">Mitochondrion inner membrane</location>
        <topology evidence="1">Multi-pass membrane protein</topology>
    </subcellularLocation>
</comment>
<evidence type="ECO:0000256" key="4">
    <source>
        <dbReference type="ARBA" id="ARBA00022792"/>
    </source>
</evidence>
<dbReference type="Proteomes" id="UP001140217">
    <property type="component" value="Unassembled WGS sequence"/>
</dbReference>
<dbReference type="PANTHER" id="PTHR12428">
    <property type="entry name" value="OXA1"/>
    <property type="match status" value="1"/>
</dbReference>
<evidence type="ECO:0000313" key="12">
    <source>
        <dbReference type="EMBL" id="KAJ2781212.1"/>
    </source>
</evidence>
<evidence type="ECO:0000256" key="3">
    <source>
        <dbReference type="ARBA" id="ARBA00022692"/>
    </source>
</evidence>
<dbReference type="Pfam" id="PF02096">
    <property type="entry name" value="60KD_IMP"/>
    <property type="match status" value="1"/>
</dbReference>
<evidence type="ECO:0000256" key="9">
    <source>
        <dbReference type="RuleBase" id="RU003945"/>
    </source>
</evidence>
<keyword evidence="4" id="KW-0999">Mitochondrion inner membrane</keyword>
<accession>A0A9W8HF31</accession>
<keyword evidence="13" id="KW-1185">Reference proteome</keyword>
<evidence type="ECO:0000256" key="6">
    <source>
        <dbReference type="ARBA" id="ARBA00022989"/>
    </source>
</evidence>
<evidence type="ECO:0000259" key="11">
    <source>
        <dbReference type="Pfam" id="PF02096"/>
    </source>
</evidence>
<dbReference type="GO" id="GO:0032977">
    <property type="term" value="F:membrane insertase activity"/>
    <property type="evidence" value="ECO:0007669"/>
    <property type="project" value="InterPro"/>
</dbReference>
<evidence type="ECO:0000256" key="7">
    <source>
        <dbReference type="ARBA" id="ARBA00023128"/>
    </source>
</evidence>
<sequence>MQMGDLARYGLETSMPTQVAQYVLEYVHVATGLPWWAAIGVAVVGFRAATLPLAAWSHKHHVNAMQHQPEMTALMSKVNAASAEKNMVASQMYLQQINNLRARHNISMAKPLVGNLIQIPFAVVMFLALKDLAQIPITHMATGGALWFANLAVPDPYYILPMASAGLTIGLMELQNRLTSASGMTPGMRTGLRVMAVFGALITSKFSAAVLLFWVYNALASIAQALLFNSAAFRRLLNIPVVKKVTMARPQKSFVDNVKELLGKKTPANYVAPRKPGYIAPGKRAQK</sequence>
<keyword evidence="5" id="KW-0809">Transit peptide</keyword>
<feature type="transmembrane region" description="Helical" evidence="10">
    <location>
        <begin position="157"/>
        <end position="174"/>
    </location>
</feature>
<feature type="domain" description="Membrane insertase YidC/Oxa/ALB C-terminal" evidence="11">
    <location>
        <begin position="35"/>
        <end position="229"/>
    </location>
</feature>
<feature type="transmembrane region" description="Helical" evidence="10">
    <location>
        <begin position="194"/>
        <end position="216"/>
    </location>
</feature>
<comment type="caution">
    <text evidence="12">The sequence shown here is derived from an EMBL/GenBank/DDBJ whole genome shotgun (WGS) entry which is preliminary data.</text>
</comment>
<feature type="transmembrane region" description="Helical" evidence="10">
    <location>
        <begin position="35"/>
        <end position="56"/>
    </location>
</feature>
<evidence type="ECO:0000313" key="13">
    <source>
        <dbReference type="Proteomes" id="UP001140217"/>
    </source>
</evidence>
<keyword evidence="6 10" id="KW-1133">Transmembrane helix</keyword>
<reference evidence="12" key="1">
    <citation type="submission" date="2022-07" db="EMBL/GenBank/DDBJ databases">
        <title>Phylogenomic reconstructions and comparative analyses of Kickxellomycotina fungi.</title>
        <authorList>
            <person name="Reynolds N.K."/>
            <person name="Stajich J.E."/>
            <person name="Barry K."/>
            <person name="Grigoriev I.V."/>
            <person name="Crous P."/>
            <person name="Smith M.E."/>
        </authorList>
    </citation>
    <scope>NUCLEOTIDE SEQUENCE</scope>
    <source>
        <strain evidence="12">NBRC 105414</strain>
    </source>
</reference>
<keyword evidence="3 9" id="KW-0812">Transmembrane</keyword>
<dbReference type="GO" id="GO:0005743">
    <property type="term" value="C:mitochondrial inner membrane"/>
    <property type="evidence" value="ECO:0007669"/>
    <property type="project" value="UniProtKB-SubCell"/>
</dbReference>
<dbReference type="AlphaFoldDB" id="A0A9W8HF31"/>
<dbReference type="EMBL" id="JANBUL010000112">
    <property type="protein sequence ID" value="KAJ2781212.1"/>
    <property type="molecule type" value="Genomic_DNA"/>
</dbReference>
<evidence type="ECO:0000256" key="5">
    <source>
        <dbReference type="ARBA" id="ARBA00022946"/>
    </source>
</evidence>
<gene>
    <name evidence="12" type="ORF">H4R18_003031</name>
</gene>
<dbReference type="PANTHER" id="PTHR12428:SF66">
    <property type="entry name" value="MITOCHONDRIAL INNER MEMBRANE PROTEIN OXA1L"/>
    <property type="match status" value="1"/>
</dbReference>
<evidence type="ECO:0000256" key="8">
    <source>
        <dbReference type="ARBA" id="ARBA00023136"/>
    </source>
</evidence>
<keyword evidence="8 10" id="KW-0472">Membrane</keyword>
<dbReference type="InterPro" id="IPR028055">
    <property type="entry name" value="YidC/Oxa/ALB_C"/>
</dbReference>
<organism evidence="12 13">
    <name type="scientific">Coemansia javaensis</name>
    <dbReference type="NCBI Taxonomy" id="2761396"/>
    <lineage>
        <taxon>Eukaryota</taxon>
        <taxon>Fungi</taxon>
        <taxon>Fungi incertae sedis</taxon>
        <taxon>Zoopagomycota</taxon>
        <taxon>Kickxellomycotina</taxon>
        <taxon>Kickxellomycetes</taxon>
        <taxon>Kickxellales</taxon>
        <taxon>Kickxellaceae</taxon>
        <taxon>Coemansia</taxon>
    </lineage>
</organism>